<dbReference type="PANTHER" id="PTHR12138:SF133">
    <property type="entry name" value="SECRETED PROTEIN"/>
    <property type="match status" value="1"/>
</dbReference>
<dbReference type="InParanoid" id="A0A5F7ZRE6"/>
<evidence type="ECO:0000256" key="1">
    <source>
        <dbReference type="SAM" id="SignalP"/>
    </source>
</evidence>
<keyword evidence="1" id="KW-0732">Signal</keyword>
<dbReference type="VEuPathDB" id="HostDB:ENSMMUG00000049962"/>
<dbReference type="AlphaFoldDB" id="A0A5F7ZRE6"/>
<keyword evidence="3" id="KW-1185">Reference proteome</keyword>
<dbReference type="Proteomes" id="UP000006718">
    <property type="component" value="Chromosome 16"/>
</dbReference>
<reference evidence="2" key="4">
    <citation type="submission" date="2025-09" db="UniProtKB">
        <authorList>
            <consortium name="Ensembl"/>
        </authorList>
    </citation>
    <scope>IDENTIFICATION</scope>
    <source>
        <strain evidence="2">17573</strain>
    </source>
</reference>
<accession>A0A5F7ZRE6</accession>
<reference evidence="2" key="3">
    <citation type="submission" date="2025-08" db="UniProtKB">
        <authorList>
            <consortium name="Ensembl"/>
        </authorList>
    </citation>
    <scope>IDENTIFICATION</scope>
    <source>
        <strain evidence="2">17573</strain>
    </source>
</reference>
<proteinExistence type="predicted"/>
<reference evidence="3" key="1">
    <citation type="journal article" date="2007" name="Science">
        <title>Evolutionary and biomedical insights from the rhesus macaque genome.</title>
        <authorList>
            <person name="Gibbs R.A."/>
            <person name="Rogers J."/>
            <person name="Katze M.G."/>
            <person name="Bumgarner R."/>
            <person name="Weinstock G.M."/>
            <person name="Mardis E.R."/>
            <person name="Remington K.A."/>
            <person name="Strausberg R.L."/>
            <person name="Venter J.C."/>
            <person name="Wilson R.K."/>
            <person name="Batzer M.A."/>
            <person name="Bustamante C.D."/>
            <person name="Eichler E.E."/>
            <person name="Hahn M.W."/>
            <person name="Hardison R.C."/>
            <person name="Makova K.D."/>
            <person name="Miller W."/>
            <person name="Milosavljevic A."/>
            <person name="Palermo R.E."/>
            <person name="Siepel A."/>
            <person name="Sikela J.M."/>
            <person name="Attaway T."/>
            <person name="Bell S."/>
            <person name="Bernard K.E."/>
            <person name="Buhay C.J."/>
            <person name="Chandrabose M.N."/>
            <person name="Dao M."/>
            <person name="Davis C."/>
            <person name="Delehaunty K.D."/>
            <person name="Ding Y."/>
            <person name="Dinh H.H."/>
            <person name="Dugan-Rocha S."/>
            <person name="Fulton L.A."/>
            <person name="Gabisi R.A."/>
            <person name="Garner T.T."/>
            <person name="Godfrey J."/>
            <person name="Hawes A.C."/>
            <person name="Hernandez J."/>
            <person name="Hines S."/>
            <person name="Holder M."/>
            <person name="Hume J."/>
            <person name="Jhangiani S.N."/>
            <person name="Joshi V."/>
            <person name="Khan Z.M."/>
            <person name="Kirkness E.F."/>
            <person name="Cree A."/>
            <person name="Fowler R.G."/>
            <person name="Lee S."/>
            <person name="Lewis L.R."/>
            <person name="Li Z."/>
            <person name="Liu Y.-S."/>
            <person name="Moore S.M."/>
            <person name="Muzny D."/>
            <person name="Nazareth L.V."/>
            <person name="Ngo D.N."/>
            <person name="Okwuonu G.O."/>
            <person name="Pai G."/>
            <person name="Parker D."/>
            <person name="Paul H.A."/>
            <person name="Pfannkoch C."/>
            <person name="Pohl C.S."/>
            <person name="Rogers Y.-H.C."/>
            <person name="Ruiz S.J."/>
            <person name="Sabo A."/>
            <person name="Santibanez J."/>
            <person name="Schneider B.W."/>
            <person name="Smith S.M."/>
            <person name="Sodergren E."/>
            <person name="Svatek A.F."/>
            <person name="Utterback T.R."/>
            <person name="Vattathil S."/>
            <person name="Warren W."/>
            <person name="White C.S."/>
            <person name="Chinwalla A.T."/>
            <person name="Feng Y."/>
            <person name="Halpern A.L."/>
            <person name="Hillier L.W."/>
            <person name="Huang X."/>
            <person name="Minx P."/>
            <person name="Nelson J.O."/>
            <person name="Pepin K.H."/>
            <person name="Qin X."/>
            <person name="Sutton G.G."/>
            <person name="Venter E."/>
            <person name="Walenz B.P."/>
            <person name="Wallis J.W."/>
            <person name="Worley K.C."/>
            <person name="Yang S.-P."/>
            <person name="Jones S.M."/>
            <person name="Marra M.A."/>
            <person name="Rocchi M."/>
            <person name="Schein J.E."/>
            <person name="Baertsch R."/>
            <person name="Clarke L."/>
            <person name="Csuros M."/>
            <person name="Glasscock J."/>
            <person name="Harris R.A."/>
            <person name="Havlak P."/>
            <person name="Jackson A.R."/>
            <person name="Jiang H."/>
            <person name="Liu Y."/>
            <person name="Messina D.N."/>
            <person name="Shen Y."/>
            <person name="Song H.X.-Z."/>
            <person name="Wylie T."/>
            <person name="Zhang L."/>
            <person name="Birney E."/>
            <person name="Han K."/>
            <person name="Konkel M.K."/>
            <person name="Lee J."/>
            <person name="Smit A.F.A."/>
            <person name="Ullmer B."/>
            <person name="Wang H."/>
            <person name="Xing J."/>
            <person name="Burhans R."/>
            <person name="Cheng Z."/>
            <person name="Karro J.E."/>
            <person name="Ma J."/>
            <person name="Raney B."/>
            <person name="She X."/>
            <person name="Cox M.J."/>
            <person name="Demuth J.P."/>
            <person name="Dumas L.J."/>
            <person name="Han S.-G."/>
            <person name="Hopkins J."/>
            <person name="Karimpour-Fard A."/>
            <person name="Kim Y.H."/>
            <person name="Pollack J.R."/>
            <person name="Vinar T."/>
            <person name="Addo-Quaye C."/>
            <person name="Degenhardt J."/>
            <person name="Denby A."/>
            <person name="Hubisz M.J."/>
            <person name="Indap A."/>
            <person name="Kosiol C."/>
            <person name="Lahn B.T."/>
            <person name="Lawson H.A."/>
            <person name="Marklein A."/>
            <person name="Nielsen R."/>
            <person name="Vallender E.J."/>
            <person name="Clark A.G."/>
            <person name="Ferguson B."/>
            <person name="Hernandez R.D."/>
            <person name="Hirani K."/>
            <person name="Kehrer-Sawatzki H."/>
            <person name="Kolb J."/>
            <person name="Patil S."/>
            <person name="Pu L.-L."/>
            <person name="Ren Y."/>
            <person name="Smith D.G."/>
            <person name="Wheeler D.A."/>
            <person name="Schenck I."/>
            <person name="Ball E.V."/>
            <person name="Chen R."/>
            <person name="Cooper D.N."/>
            <person name="Giardine B."/>
            <person name="Hsu F."/>
            <person name="Kent W.J."/>
            <person name="Lesk A."/>
            <person name="Nelson D.L."/>
            <person name="O'brien W.E."/>
            <person name="Pruefer K."/>
            <person name="Stenson P.D."/>
            <person name="Wallace J.C."/>
            <person name="Ke H."/>
            <person name="Liu X.-M."/>
            <person name="Wang P."/>
            <person name="Xiang A.P."/>
            <person name="Yang F."/>
            <person name="Barber G.P."/>
            <person name="Haussler D."/>
            <person name="Karolchik D."/>
            <person name="Kern A.D."/>
            <person name="Kuhn R.M."/>
            <person name="Smith K.E."/>
            <person name="Zwieg A.S."/>
        </authorList>
    </citation>
    <scope>NUCLEOTIDE SEQUENCE [LARGE SCALE GENOMIC DNA]</scope>
    <source>
        <strain evidence="3">17573</strain>
    </source>
</reference>
<dbReference type="Ensembl" id="ENSMMUT00000108774.1">
    <property type="protein sequence ID" value="ENSMMUP00000067213.1"/>
    <property type="gene ID" value="ENSMMUG00000049962.1"/>
</dbReference>
<dbReference type="Bgee" id="ENSMMUG00000049962">
    <property type="expression patterns" value="Expressed in primary visual cortex and 8 other cell types or tissues"/>
</dbReference>
<feature type="chain" id="PRO_5023804026" evidence="1">
    <location>
        <begin position="30"/>
        <end position="77"/>
    </location>
</feature>
<protein>
    <submittedName>
        <fullName evidence="2">Uncharacterized protein</fullName>
    </submittedName>
</protein>
<organism evidence="2 3">
    <name type="scientific">Macaca mulatta</name>
    <name type="common">Rhesus macaque</name>
    <dbReference type="NCBI Taxonomy" id="9544"/>
    <lineage>
        <taxon>Eukaryota</taxon>
        <taxon>Metazoa</taxon>
        <taxon>Chordata</taxon>
        <taxon>Craniata</taxon>
        <taxon>Vertebrata</taxon>
        <taxon>Euteleostomi</taxon>
        <taxon>Mammalia</taxon>
        <taxon>Eutheria</taxon>
        <taxon>Euarchontoglires</taxon>
        <taxon>Primates</taxon>
        <taxon>Haplorrhini</taxon>
        <taxon>Catarrhini</taxon>
        <taxon>Cercopithecidae</taxon>
        <taxon>Cercopithecinae</taxon>
        <taxon>Macaca</taxon>
    </lineage>
</organism>
<sequence>AAGITGTCHHARLIFVFLVQTGFHHVGQAGLELLTSGDLPTLVSQSAGITGMSHHHAQPSFIFYNFYFRFRGTCAGF</sequence>
<name>A0A5F7ZRE6_MACMU</name>
<dbReference type="OMA" id="ESNLAMS"/>
<reference evidence="2" key="2">
    <citation type="submission" date="2019-01" db="EMBL/GenBank/DDBJ databases">
        <authorList>
            <person name="Graves T."/>
            <person name="Eichler E.E."/>
            <person name="Wilson R.K."/>
        </authorList>
    </citation>
    <scope>NUCLEOTIDE SEQUENCE [LARGE SCALE GENOMIC DNA]</scope>
    <source>
        <strain evidence="2">17573</strain>
    </source>
</reference>
<dbReference type="GeneTree" id="ENSGT01120000271815"/>
<evidence type="ECO:0000313" key="2">
    <source>
        <dbReference type="Ensembl" id="ENSMMUP00000067213.1"/>
    </source>
</evidence>
<feature type="signal peptide" evidence="1">
    <location>
        <begin position="1"/>
        <end position="29"/>
    </location>
</feature>
<dbReference type="PANTHER" id="PTHR12138">
    <property type="entry name" value="PRIMATE-EXPANDED PROTEIN FAMILY"/>
    <property type="match status" value="1"/>
</dbReference>
<dbReference type="PRINTS" id="PR02045">
    <property type="entry name" value="F138DOMAIN"/>
</dbReference>
<evidence type="ECO:0000313" key="3">
    <source>
        <dbReference type="Proteomes" id="UP000006718"/>
    </source>
</evidence>